<dbReference type="AlphaFoldDB" id="A0A3B3S102"/>
<keyword evidence="4 13" id="KW-0812">Transmembrane</keyword>
<dbReference type="PROSITE" id="PS50262">
    <property type="entry name" value="G_PROTEIN_RECEP_F1_2"/>
    <property type="match status" value="1"/>
</dbReference>
<organism evidence="16 17">
    <name type="scientific">Paramormyrops kingsleyae</name>
    <dbReference type="NCBI Taxonomy" id="1676925"/>
    <lineage>
        <taxon>Eukaryota</taxon>
        <taxon>Metazoa</taxon>
        <taxon>Chordata</taxon>
        <taxon>Craniata</taxon>
        <taxon>Vertebrata</taxon>
        <taxon>Euteleostomi</taxon>
        <taxon>Actinopterygii</taxon>
        <taxon>Neopterygii</taxon>
        <taxon>Teleostei</taxon>
        <taxon>Osteoglossocephala</taxon>
        <taxon>Osteoglossomorpha</taxon>
        <taxon>Osteoglossiformes</taxon>
        <taxon>Mormyridae</taxon>
        <taxon>Paramormyrops</taxon>
    </lineage>
</organism>
<dbReference type="GO" id="GO:0038117">
    <property type="term" value="F:C-C motif chemokine 19 receptor activity"/>
    <property type="evidence" value="ECO:0007669"/>
    <property type="project" value="TreeGrafter"/>
</dbReference>
<keyword evidence="8 14" id="KW-0472">Membrane</keyword>
<keyword evidence="7 13" id="KW-0297">G-protein coupled receptor</keyword>
<dbReference type="SUPFAM" id="SSF81321">
    <property type="entry name" value="Family A G protein-coupled receptor-like"/>
    <property type="match status" value="1"/>
</dbReference>
<dbReference type="Proteomes" id="UP000261540">
    <property type="component" value="Unplaced"/>
</dbReference>
<dbReference type="GO" id="GO:0007204">
    <property type="term" value="P:positive regulation of cytosolic calcium ion concentration"/>
    <property type="evidence" value="ECO:0007669"/>
    <property type="project" value="TreeGrafter"/>
</dbReference>
<dbReference type="InterPro" id="IPR000276">
    <property type="entry name" value="GPCR_Rhodpsn"/>
</dbReference>
<dbReference type="GeneID" id="111850714"/>
<keyword evidence="17" id="KW-1185">Reference proteome</keyword>
<dbReference type="InterPro" id="IPR000355">
    <property type="entry name" value="Chemokine_rcpt"/>
</dbReference>
<keyword evidence="12 13" id="KW-0807">Transducer</keyword>
<dbReference type="CTD" id="1236"/>
<dbReference type="GO" id="GO:0060326">
    <property type="term" value="P:cell chemotaxis"/>
    <property type="evidence" value="ECO:0007669"/>
    <property type="project" value="TreeGrafter"/>
</dbReference>
<evidence type="ECO:0000259" key="15">
    <source>
        <dbReference type="PROSITE" id="PS50262"/>
    </source>
</evidence>
<dbReference type="Pfam" id="PF00001">
    <property type="entry name" value="7tm_1"/>
    <property type="match status" value="1"/>
</dbReference>
<dbReference type="STRING" id="1676925.ENSPKIP00000024414"/>
<feature type="domain" description="G-protein coupled receptors family 1 profile" evidence="15">
    <location>
        <begin position="81"/>
        <end position="325"/>
    </location>
</feature>
<dbReference type="GO" id="GO:0005769">
    <property type="term" value="C:early endosome"/>
    <property type="evidence" value="ECO:0007669"/>
    <property type="project" value="UniProtKB-SubCell"/>
</dbReference>
<evidence type="ECO:0000256" key="11">
    <source>
        <dbReference type="ARBA" id="ARBA00023180"/>
    </source>
</evidence>
<dbReference type="Gene3D" id="1.20.1070.10">
    <property type="entry name" value="Rhodopsin 7-helix transmembrane proteins"/>
    <property type="match status" value="1"/>
</dbReference>
<dbReference type="PRINTS" id="PR00657">
    <property type="entry name" value="CCCHEMOKINER"/>
</dbReference>
<reference evidence="16" key="1">
    <citation type="submission" date="2025-08" db="UniProtKB">
        <authorList>
            <consortium name="Ensembl"/>
        </authorList>
    </citation>
    <scope>IDENTIFICATION</scope>
</reference>
<keyword evidence="6 14" id="KW-1133">Transmembrane helix</keyword>
<comment type="similarity">
    <text evidence="13">Belongs to the G-protein coupled receptor 1 family.</text>
</comment>
<feature type="transmembrane region" description="Helical" evidence="14">
    <location>
        <begin position="104"/>
        <end position="125"/>
    </location>
</feature>
<feature type="transmembrane region" description="Helical" evidence="14">
    <location>
        <begin position="264"/>
        <end position="287"/>
    </location>
</feature>
<keyword evidence="3" id="KW-1003">Cell membrane</keyword>
<evidence type="ECO:0000313" key="16">
    <source>
        <dbReference type="Ensembl" id="ENSPKIP00000024414.1"/>
    </source>
</evidence>
<evidence type="ECO:0000256" key="2">
    <source>
        <dbReference type="ARBA" id="ARBA00004651"/>
    </source>
</evidence>
<dbReference type="GeneTree" id="ENSGT01030000234667"/>
<dbReference type="PRINTS" id="PR00645">
    <property type="entry name" value="CXCCHMKINER4"/>
</dbReference>
<evidence type="ECO:0000256" key="14">
    <source>
        <dbReference type="SAM" id="Phobius"/>
    </source>
</evidence>
<dbReference type="PROSITE" id="PS00237">
    <property type="entry name" value="G_PROTEIN_RECEP_F1_1"/>
    <property type="match status" value="1"/>
</dbReference>
<dbReference type="GO" id="GO:0035758">
    <property type="term" value="F:chemokine (C-C motif) ligand 21 binding"/>
    <property type="evidence" value="ECO:0007669"/>
    <property type="project" value="TreeGrafter"/>
</dbReference>
<dbReference type="GO" id="GO:0035757">
    <property type="term" value="F:chemokine (C-C motif) ligand 19 binding"/>
    <property type="evidence" value="ECO:0007669"/>
    <property type="project" value="TreeGrafter"/>
</dbReference>
<evidence type="ECO:0000256" key="9">
    <source>
        <dbReference type="ARBA" id="ARBA00023157"/>
    </source>
</evidence>
<dbReference type="KEGG" id="pki:111850714"/>
<evidence type="ECO:0000256" key="6">
    <source>
        <dbReference type="ARBA" id="ARBA00022989"/>
    </source>
</evidence>
<dbReference type="GO" id="GO:0019722">
    <property type="term" value="P:calcium-mediated signaling"/>
    <property type="evidence" value="ECO:0007669"/>
    <property type="project" value="TreeGrafter"/>
</dbReference>
<evidence type="ECO:0000256" key="10">
    <source>
        <dbReference type="ARBA" id="ARBA00023170"/>
    </source>
</evidence>
<dbReference type="OrthoDB" id="9944829at2759"/>
<evidence type="ECO:0000256" key="4">
    <source>
        <dbReference type="ARBA" id="ARBA00022692"/>
    </source>
</evidence>
<evidence type="ECO:0000313" key="17">
    <source>
        <dbReference type="Proteomes" id="UP000261540"/>
    </source>
</evidence>
<proteinExistence type="inferred from homology"/>
<dbReference type="FunFam" id="1.20.1070.10:FF:000035">
    <property type="entry name" value="C-C chemokine receptor type 6"/>
    <property type="match status" value="1"/>
</dbReference>
<evidence type="ECO:0000256" key="7">
    <source>
        <dbReference type="ARBA" id="ARBA00023040"/>
    </source>
</evidence>
<dbReference type="InterPro" id="IPR017452">
    <property type="entry name" value="GPCR_Rhodpsn_7TM"/>
</dbReference>
<evidence type="ECO:0000256" key="13">
    <source>
        <dbReference type="RuleBase" id="RU000688"/>
    </source>
</evidence>
<sequence>MYTFIEATLPGTVFFICTFYVKTCMSLENVTEKGQAENDYSTDNFDYSAYVTVCEKQSNRKFRNWFMPTIYSLICFVGLVGNLLVILTYVYFKRLKTMTDVYLLNLAGADLLFVLTLPFWAASFLDEWMLGSFLCKAMYSIYKVSFYSGMLLLTCISVDRYFAIARAISAHRHRSRAVYFSKVSSVVLWILALLFSVPEMAYTGINDNRTCAIINSGEKNVRMTIQISQMIAGFVLPAVVMGFCYCGIVQTLMQAQNFEKNKAIKVIFAVVAVFLLFQLPYNIALLIQTISGGSMKCAFDNELLFALDITQSLAFTRCCLNPFLYAFIGVKFRHDLFKLLKDLGCVSQERFFQYTTCSRKRSFDTKDTETSTSFSP</sequence>
<dbReference type="PRINTS" id="PR00237">
    <property type="entry name" value="GPCRRHODOPSN"/>
</dbReference>
<evidence type="ECO:0000256" key="1">
    <source>
        <dbReference type="ARBA" id="ARBA00004412"/>
    </source>
</evidence>
<dbReference type="PANTHER" id="PTHR10489:SF635">
    <property type="entry name" value="C-C CHEMOKINE RECEPTOR TYPE 7"/>
    <property type="match status" value="1"/>
</dbReference>
<comment type="subcellular location">
    <subcellularLocation>
        <location evidence="2">Cell membrane</location>
        <topology evidence="2">Multi-pass membrane protein</topology>
    </subcellularLocation>
    <subcellularLocation>
        <location evidence="1">Early endosome</location>
    </subcellularLocation>
</comment>
<name>A0A3B3S102_9TELE</name>
<feature type="transmembrane region" description="Helical" evidence="14">
    <location>
        <begin position="70"/>
        <end position="92"/>
    </location>
</feature>
<protein>
    <submittedName>
        <fullName evidence="16">Chemokine (C-C motif) receptor 7</fullName>
    </submittedName>
</protein>
<dbReference type="InterPro" id="IPR050119">
    <property type="entry name" value="CCR1-9-like"/>
</dbReference>
<evidence type="ECO:0000256" key="3">
    <source>
        <dbReference type="ARBA" id="ARBA00022475"/>
    </source>
</evidence>
<evidence type="ECO:0000256" key="8">
    <source>
        <dbReference type="ARBA" id="ARBA00023136"/>
    </source>
</evidence>
<dbReference type="Ensembl" id="ENSPKIT00000005121.1">
    <property type="protein sequence ID" value="ENSPKIP00000024414.1"/>
    <property type="gene ID" value="ENSPKIG00000007679.1"/>
</dbReference>
<keyword evidence="9" id="KW-1015">Disulfide bond</keyword>
<dbReference type="GO" id="GO:0009897">
    <property type="term" value="C:external side of plasma membrane"/>
    <property type="evidence" value="ECO:0007669"/>
    <property type="project" value="TreeGrafter"/>
</dbReference>
<evidence type="ECO:0000256" key="12">
    <source>
        <dbReference type="ARBA" id="ARBA00023224"/>
    </source>
</evidence>
<dbReference type="InterPro" id="IPR001277">
    <property type="entry name" value="CXCR4/ACKR2"/>
</dbReference>
<feature type="transmembrane region" description="Helical" evidence="14">
    <location>
        <begin position="145"/>
        <end position="165"/>
    </location>
</feature>
<feature type="transmembrane region" description="Helical" evidence="14">
    <location>
        <begin position="177"/>
        <end position="197"/>
    </location>
</feature>
<dbReference type="GO" id="GO:0006955">
    <property type="term" value="P:immune response"/>
    <property type="evidence" value="ECO:0007669"/>
    <property type="project" value="TreeGrafter"/>
</dbReference>
<accession>A0A3B3S102</accession>
<evidence type="ECO:0000256" key="5">
    <source>
        <dbReference type="ARBA" id="ARBA00022753"/>
    </source>
</evidence>
<dbReference type="RefSeq" id="XP_023680667.1">
    <property type="nucleotide sequence ID" value="XM_023824899.2"/>
</dbReference>
<keyword evidence="5" id="KW-0967">Endosome</keyword>
<dbReference type="PANTHER" id="PTHR10489">
    <property type="entry name" value="CELL ADHESION MOLECULE"/>
    <property type="match status" value="1"/>
</dbReference>
<keyword evidence="10 13" id="KW-0675">Receptor</keyword>
<keyword evidence="11" id="KW-0325">Glycoprotein</keyword>
<reference evidence="16" key="2">
    <citation type="submission" date="2025-09" db="UniProtKB">
        <authorList>
            <consortium name="Ensembl"/>
        </authorList>
    </citation>
    <scope>IDENTIFICATION</scope>
</reference>
<feature type="transmembrane region" description="Helical" evidence="14">
    <location>
        <begin position="230"/>
        <end position="252"/>
    </location>
</feature>